<dbReference type="Proteomes" id="UP000002605">
    <property type="component" value="Chromosome R"/>
</dbReference>
<dbReference type="VEuPathDB" id="FungiDB:CD36_29840"/>
<evidence type="ECO:0000313" key="11">
    <source>
        <dbReference type="Proteomes" id="UP000002605"/>
    </source>
</evidence>
<dbReference type="CGD" id="CAL0000166858">
    <property type="gene designation" value="Cd36_29840"/>
</dbReference>
<dbReference type="GO" id="GO:0008474">
    <property type="term" value="F:palmitoyl-(protein) hydrolase activity"/>
    <property type="evidence" value="ECO:0007669"/>
    <property type="project" value="UniProtKB-EC"/>
</dbReference>
<evidence type="ECO:0000256" key="2">
    <source>
        <dbReference type="ARBA" id="ARBA00012423"/>
    </source>
</evidence>
<sequence length="335" mass="38492">MAHARSTINLCSVDKRTTRMLLSNLLNVQQTILSLIPETNIDVSKNLAKPVLPNADDYRPVVIWHGLGDNYNSSGIHKVHEILDSMYPGIYVHSIRLDENPSSDEQKSFFGDANRQIDEVCKQLRNITELSKGFDSIGFSQGGVFLRGLIERCPLEVNNFITFGSPHLGVSELPLCKDRFDWLCKQRNALLKKQVWRDSVQKRVVPAQYFRDPAHLDQYLEHSNYLADINNEWAERNATYKKNFSKLNKLVLVSFTEDTTLVPKESSQFYDFDPEQKRSIPFLYTELYKNDYIGLKALYKKNSVDFLSIKAEHMHIDEGFIKSIAQEYFGGKLGT</sequence>
<reference evidence="10 11" key="1">
    <citation type="journal article" date="2009" name="Genome Res.">
        <title>Comparative genomics of the fungal pathogens Candida dubliniensis and Candida albicans.</title>
        <authorList>
            <person name="Jackson A.P."/>
            <person name="Gamble J.A."/>
            <person name="Yeomans T."/>
            <person name="Moran G.P."/>
            <person name="Saunders D."/>
            <person name="Harris D."/>
            <person name="Aslett M."/>
            <person name="Barrell J.F."/>
            <person name="Butler G."/>
            <person name="Citiulo F."/>
            <person name="Coleman D.C."/>
            <person name="de Groot P.W.J."/>
            <person name="Goodwin T.J."/>
            <person name="Quail M.A."/>
            <person name="McQuillan J."/>
            <person name="Munro C.A."/>
            <person name="Pain A."/>
            <person name="Poulter R.T."/>
            <person name="Rajandream M.A."/>
            <person name="Renauld H."/>
            <person name="Spiering M.J."/>
            <person name="Tivey A."/>
            <person name="Gow N.A.R."/>
            <person name="Barrell B."/>
            <person name="Sullivan D.J."/>
            <person name="Berriman M."/>
        </authorList>
    </citation>
    <scope>NUCLEOTIDE SEQUENCE [LARGE SCALE GENOMIC DNA]</scope>
    <source>
        <strain evidence="11">CD36 / ATCC MYA-646 / CBS 7987 / NCPF 3949 / NRRL Y-17841</strain>
    </source>
</reference>
<keyword evidence="6" id="KW-1015">Disulfide bond</keyword>
<dbReference type="Pfam" id="PF02089">
    <property type="entry name" value="Palm_thioest"/>
    <property type="match status" value="1"/>
</dbReference>
<keyword evidence="5 10" id="KW-0378">Hydrolase</keyword>
<name>B9WLP8_CANDC</name>
<dbReference type="PRINTS" id="PR00414">
    <property type="entry name" value="PPTHIESTRASE"/>
</dbReference>
<gene>
    <name evidence="9" type="ordered locus">Cd36_29840</name>
    <name evidence="10" type="ORF">CD36_29840</name>
</gene>
<evidence type="ECO:0000256" key="3">
    <source>
        <dbReference type="ARBA" id="ARBA00014212"/>
    </source>
</evidence>
<dbReference type="SUPFAM" id="SSF53474">
    <property type="entry name" value="alpha/beta-Hydrolases"/>
    <property type="match status" value="1"/>
</dbReference>
<evidence type="ECO:0000313" key="9">
    <source>
        <dbReference type="CGD" id="CAL0000166858"/>
    </source>
</evidence>
<evidence type="ECO:0000313" key="10">
    <source>
        <dbReference type="EMBL" id="CAX40010.1"/>
    </source>
</evidence>
<dbReference type="InterPro" id="IPR029058">
    <property type="entry name" value="AB_hydrolase_fold"/>
</dbReference>
<dbReference type="eggNOG" id="KOG2541">
    <property type="taxonomic scope" value="Eukaryota"/>
</dbReference>
<keyword evidence="7" id="KW-0325">Glycoprotein</keyword>
<evidence type="ECO:0000256" key="8">
    <source>
        <dbReference type="ARBA" id="ARBA00031934"/>
    </source>
</evidence>
<keyword evidence="11" id="KW-1185">Reference proteome</keyword>
<dbReference type="PANTHER" id="PTHR11247">
    <property type="entry name" value="PALMITOYL-PROTEIN THIOESTERASE/DOLICHYLDIPHOSPHATASE 1"/>
    <property type="match status" value="1"/>
</dbReference>
<accession>B9WLP8</accession>
<dbReference type="InterPro" id="IPR002472">
    <property type="entry name" value="Palm_thioest"/>
</dbReference>
<dbReference type="AlphaFoldDB" id="B9WLP8"/>
<evidence type="ECO:0000256" key="4">
    <source>
        <dbReference type="ARBA" id="ARBA00022729"/>
    </source>
</evidence>
<dbReference type="OrthoDB" id="10263094at2759"/>
<dbReference type="RefSeq" id="XP_002422009.1">
    <property type="nucleotide sequence ID" value="XM_002421964.1"/>
</dbReference>
<evidence type="ECO:0000256" key="6">
    <source>
        <dbReference type="ARBA" id="ARBA00023157"/>
    </source>
</evidence>
<organism evidence="10 11">
    <name type="scientific">Candida dubliniensis (strain CD36 / ATCC MYA-646 / CBS 7987 / NCPF 3949 / NRRL Y-17841)</name>
    <name type="common">Yeast</name>
    <dbReference type="NCBI Taxonomy" id="573826"/>
    <lineage>
        <taxon>Eukaryota</taxon>
        <taxon>Fungi</taxon>
        <taxon>Dikarya</taxon>
        <taxon>Ascomycota</taxon>
        <taxon>Saccharomycotina</taxon>
        <taxon>Pichiomycetes</taxon>
        <taxon>Debaryomycetaceae</taxon>
        <taxon>Candida/Lodderomyces clade</taxon>
        <taxon>Candida</taxon>
    </lineage>
</organism>
<evidence type="ECO:0000256" key="7">
    <source>
        <dbReference type="ARBA" id="ARBA00023180"/>
    </source>
</evidence>
<dbReference type="HOGENOM" id="CLU_050129_0_1_1"/>
<dbReference type="EMBL" id="FM992695">
    <property type="protein sequence ID" value="CAX40010.1"/>
    <property type="molecule type" value="Genomic_DNA"/>
</dbReference>
<comment type="similarity">
    <text evidence="1">Belongs to the palmitoyl-protein thioesterase family.</text>
</comment>
<protein>
    <recommendedName>
        <fullName evidence="3">Palmitoyl-protein thioesterase 1</fullName>
        <ecNumber evidence="2">3.1.2.22</ecNumber>
    </recommendedName>
    <alternativeName>
        <fullName evidence="8">Palmitoyl-protein hydrolase 1</fullName>
    </alternativeName>
</protein>
<keyword evidence="4" id="KW-0732">Signal</keyword>
<dbReference type="PANTHER" id="PTHR11247:SF8">
    <property type="entry name" value="PALMITOYL-PROTEIN THIOESTERASE 1"/>
    <property type="match status" value="1"/>
</dbReference>
<dbReference type="GeneID" id="8050125"/>
<dbReference type="KEGG" id="cdu:CD36_29840"/>
<dbReference type="FunFam" id="3.40.50.1820:FF:000107">
    <property type="entry name" value="Palmitoyl-protein thioesterase 1"/>
    <property type="match status" value="1"/>
</dbReference>
<evidence type="ECO:0000256" key="5">
    <source>
        <dbReference type="ARBA" id="ARBA00022801"/>
    </source>
</evidence>
<dbReference type="Gene3D" id="3.40.50.1820">
    <property type="entry name" value="alpha/beta hydrolase"/>
    <property type="match status" value="1"/>
</dbReference>
<proteinExistence type="inferred from homology"/>
<dbReference type="EC" id="3.1.2.22" evidence="2"/>
<evidence type="ECO:0000256" key="1">
    <source>
        <dbReference type="ARBA" id="ARBA00010758"/>
    </source>
</evidence>